<keyword evidence="2" id="KW-1133">Transmembrane helix</keyword>
<feature type="compositionally biased region" description="Low complexity" evidence="1">
    <location>
        <begin position="80"/>
        <end position="93"/>
    </location>
</feature>
<accession>A0AAN8NMG7</accession>
<reference evidence="3 4" key="1">
    <citation type="submission" date="2019-10" db="EMBL/GenBank/DDBJ databases">
        <authorList>
            <person name="Palmer J.M."/>
        </authorList>
    </citation>
    <scope>NUCLEOTIDE SEQUENCE [LARGE SCALE GENOMIC DNA]</scope>
    <source>
        <strain evidence="3 4">TWF506</strain>
    </source>
</reference>
<feature type="compositionally biased region" description="Acidic residues" evidence="1">
    <location>
        <begin position="185"/>
        <end position="203"/>
    </location>
</feature>
<feature type="region of interest" description="Disordered" evidence="1">
    <location>
        <begin position="69"/>
        <end position="109"/>
    </location>
</feature>
<name>A0AAN8NMG7_9PEZI</name>
<feature type="compositionally biased region" description="Polar residues" evidence="1">
    <location>
        <begin position="69"/>
        <end position="79"/>
    </location>
</feature>
<sequence>MEMTEHIDWETPRDELLDQLSNLLTELQNHEEGLLGTFDLLDNLDGTRRAIDRLSAVITDKFTNPSSLEYFSPSVTRPLSTSTDASNSSSEQSYESHESHLTQLSSPTTLISDYDDDISHHRRLLDEDEELLLARAAAGLAGLDEEEDEDDQDQDERLERLSFLLSSVLKEANDAIKDYETIREDPEEEEQQQQEVVAEEAETSEIRSERGEVTTRCSSRLSTSSSSLMVDELQPGLRSAAPSRKVSMYEMPSLVSQETIRPMLQDPPTAPPTPPPVDEEAYRGELFPSPDHLSVSSLTSSAETIMPICHTPKPEVIITTTDFDALQQPVDGEVKRDIVAEIFGDSDDQQELSLDYLLGDYLNEVIMDVRRNEFVGARFWIFLISVMGMWTWMFITDMVNNFIGNLACACRSS</sequence>
<evidence type="ECO:0000256" key="1">
    <source>
        <dbReference type="SAM" id="MobiDB-lite"/>
    </source>
</evidence>
<organism evidence="3 4">
    <name type="scientific">Arthrobotrys conoides</name>
    <dbReference type="NCBI Taxonomy" id="74498"/>
    <lineage>
        <taxon>Eukaryota</taxon>
        <taxon>Fungi</taxon>
        <taxon>Dikarya</taxon>
        <taxon>Ascomycota</taxon>
        <taxon>Pezizomycotina</taxon>
        <taxon>Orbiliomycetes</taxon>
        <taxon>Orbiliales</taxon>
        <taxon>Orbiliaceae</taxon>
        <taxon>Arthrobotrys</taxon>
    </lineage>
</organism>
<proteinExistence type="predicted"/>
<protein>
    <submittedName>
        <fullName evidence="3">Uncharacterized protein</fullName>
    </submittedName>
</protein>
<keyword evidence="2" id="KW-0472">Membrane</keyword>
<comment type="caution">
    <text evidence="3">The sequence shown here is derived from an EMBL/GenBank/DDBJ whole genome shotgun (WGS) entry which is preliminary data.</text>
</comment>
<dbReference type="AlphaFoldDB" id="A0AAN8NMG7"/>
<feature type="compositionally biased region" description="Basic and acidic residues" evidence="1">
    <location>
        <begin position="204"/>
        <end position="213"/>
    </location>
</feature>
<evidence type="ECO:0000256" key="2">
    <source>
        <dbReference type="SAM" id="Phobius"/>
    </source>
</evidence>
<keyword evidence="4" id="KW-1185">Reference proteome</keyword>
<keyword evidence="2" id="KW-0812">Transmembrane</keyword>
<evidence type="ECO:0000313" key="4">
    <source>
        <dbReference type="Proteomes" id="UP001307849"/>
    </source>
</evidence>
<evidence type="ECO:0000313" key="3">
    <source>
        <dbReference type="EMBL" id="KAK6520630.1"/>
    </source>
</evidence>
<dbReference type="Proteomes" id="UP001307849">
    <property type="component" value="Unassembled WGS sequence"/>
</dbReference>
<gene>
    <name evidence="3" type="ORF">TWF506_000880</name>
</gene>
<feature type="transmembrane region" description="Helical" evidence="2">
    <location>
        <begin position="377"/>
        <end position="395"/>
    </location>
</feature>
<dbReference type="EMBL" id="JAVHJM010000001">
    <property type="protein sequence ID" value="KAK6520630.1"/>
    <property type="molecule type" value="Genomic_DNA"/>
</dbReference>
<feature type="region of interest" description="Disordered" evidence="1">
    <location>
        <begin position="184"/>
        <end position="220"/>
    </location>
</feature>